<organism evidence="12 13">
    <name type="scientific">Pleurodeles waltl</name>
    <name type="common">Iberian ribbed newt</name>
    <dbReference type="NCBI Taxonomy" id="8319"/>
    <lineage>
        <taxon>Eukaryota</taxon>
        <taxon>Metazoa</taxon>
        <taxon>Chordata</taxon>
        <taxon>Craniata</taxon>
        <taxon>Vertebrata</taxon>
        <taxon>Euteleostomi</taxon>
        <taxon>Amphibia</taxon>
        <taxon>Batrachia</taxon>
        <taxon>Caudata</taxon>
        <taxon>Salamandroidea</taxon>
        <taxon>Salamandridae</taxon>
        <taxon>Pleurodelinae</taxon>
        <taxon>Pleurodeles</taxon>
    </lineage>
</organism>
<dbReference type="PANTHER" id="PTHR24061:SF599">
    <property type="entry name" value="G-PROTEIN COUPLED RECEPTORS FAMILY 3 PROFILE DOMAIN-CONTAINING PROTEIN"/>
    <property type="match status" value="1"/>
</dbReference>
<keyword evidence="5" id="KW-1133">Transmembrane helix</keyword>
<dbReference type="SUPFAM" id="SSF53822">
    <property type="entry name" value="Periplasmic binding protein-like I"/>
    <property type="match status" value="1"/>
</dbReference>
<accession>A0AAV7PUW4</accession>
<dbReference type="InterPro" id="IPR000068">
    <property type="entry name" value="GPCR_3_Ca_sens_rcpt-rel"/>
</dbReference>
<evidence type="ECO:0000256" key="8">
    <source>
        <dbReference type="ARBA" id="ARBA00023170"/>
    </source>
</evidence>
<dbReference type="InterPro" id="IPR001828">
    <property type="entry name" value="ANF_lig-bd_rcpt"/>
</dbReference>
<evidence type="ECO:0000313" key="12">
    <source>
        <dbReference type="EMBL" id="KAJ1131057.1"/>
    </source>
</evidence>
<dbReference type="PRINTS" id="PR00248">
    <property type="entry name" value="GPCRMGR"/>
</dbReference>
<dbReference type="Proteomes" id="UP001066276">
    <property type="component" value="Chromosome 7"/>
</dbReference>
<keyword evidence="4" id="KW-0732">Signal</keyword>
<protein>
    <recommendedName>
        <fullName evidence="11">Receptor ligand binding region domain-containing protein</fullName>
    </recommendedName>
</protein>
<dbReference type="FunFam" id="3.40.50.2300:FF:000016">
    <property type="entry name" value="Taste 1 receptor member 2"/>
    <property type="match status" value="1"/>
</dbReference>
<evidence type="ECO:0000256" key="3">
    <source>
        <dbReference type="ARBA" id="ARBA00022692"/>
    </source>
</evidence>
<dbReference type="PANTHER" id="PTHR24061">
    <property type="entry name" value="CALCIUM-SENSING RECEPTOR-RELATED"/>
    <property type="match status" value="1"/>
</dbReference>
<evidence type="ECO:0000256" key="7">
    <source>
        <dbReference type="ARBA" id="ARBA00023136"/>
    </source>
</evidence>
<keyword evidence="7" id="KW-0472">Membrane</keyword>
<keyword evidence="10" id="KW-0807">Transducer</keyword>
<comment type="subcellular location">
    <subcellularLocation>
        <location evidence="1">Cell membrane</location>
        <topology evidence="1">Multi-pass membrane protein</topology>
    </subcellularLocation>
</comment>
<evidence type="ECO:0000256" key="4">
    <source>
        <dbReference type="ARBA" id="ARBA00022729"/>
    </source>
</evidence>
<evidence type="ECO:0000256" key="10">
    <source>
        <dbReference type="ARBA" id="ARBA00023224"/>
    </source>
</evidence>
<keyword evidence="6" id="KW-0297">G-protein coupled receptor</keyword>
<dbReference type="GO" id="GO:0005886">
    <property type="term" value="C:plasma membrane"/>
    <property type="evidence" value="ECO:0007669"/>
    <property type="project" value="UniProtKB-SubCell"/>
</dbReference>
<keyword evidence="8" id="KW-0675">Receptor</keyword>
<dbReference type="AlphaFoldDB" id="A0AAV7PUW4"/>
<proteinExistence type="predicted"/>
<dbReference type="PRINTS" id="PR00592">
    <property type="entry name" value="CASENSINGR"/>
</dbReference>
<name>A0AAV7PUW4_PLEWA</name>
<dbReference type="EMBL" id="JANPWB010000011">
    <property type="protein sequence ID" value="KAJ1131057.1"/>
    <property type="molecule type" value="Genomic_DNA"/>
</dbReference>
<evidence type="ECO:0000256" key="1">
    <source>
        <dbReference type="ARBA" id="ARBA00004651"/>
    </source>
</evidence>
<gene>
    <name evidence="12" type="ORF">NDU88_009400</name>
</gene>
<evidence type="ECO:0000256" key="6">
    <source>
        <dbReference type="ARBA" id="ARBA00023040"/>
    </source>
</evidence>
<keyword evidence="9" id="KW-0325">Glycoprotein</keyword>
<dbReference type="InterPro" id="IPR000337">
    <property type="entry name" value="GPCR_3"/>
</dbReference>
<keyword evidence="13" id="KW-1185">Reference proteome</keyword>
<dbReference type="Pfam" id="PF01094">
    <property type="entry name" value="ANF_receptor"/>
    <property type="match status" value="1"/>
</dbReference>
<feature type="domain" description="Receptor ligand binding region" evidence="11">
    <location>
        <begin position="10"/>
        <end position="266"/>
    </location>
</feature>
<evidence type="ECO:0000256" key="2">
    <source>
        <dbReference type="ARBA" id="ARBA00022475"/>
    </source>
</evidence>
<sequence>MSKTRRERGFAASVPDLSDKIQFPSFLRTTPSDIDQAYGLARLVIHFGWTWVGILAEDSDYGLQGSQVFYNQLQEAGYCAAFYKFLPLMISGDSVHGIVQTIRASTAKVIMVFSTIYVFAPIMDALARDGVQGKVWLASDGWTTINTVLNEPHHKKILQGTIGFSPKTGKIPGLDDFLYKIHPFRTPEDIFITAFWEEIFSCQWDDTGRKQTSVGSVARTKDCTGKENLKALNGSFYSEDQLWEALNIYNAVYAIAHALHTMQPCHIEEGSVGNNRICNFQPWKVKMKHY</sequence>
<evidence type="ECO:0000259" key="11">
    <source>
        <dbReference type="Pfam" id="PF01094"/>
    </source>
</evidence>
<evidence type="ECO:0000256" key="5">
    <source>
        <dbReference type="ARBA" id="ARBA00022989"/>
    </source>
</evidence>
<keyword evidence="2" id="KW-1003">Cell membrane</keyword>
<dbReference type="GO" id="GO:0004930">
    <property type="term" value="F:G protein-coupled receptor activity"/>
    <property type="evidence" value="ECO:0007669"/>
    <property type="project" value="UniProtKB-KW"/>
</dbReference>
<reference evidence="12" key="1">
    <citation type="journal article" date="2022" name="bioRxiv">
        <title>Sequencing and chromosome-scale assembly of the giantPleurodeles waltlgenome.</title>
        <authorList>
            <person name="Brown T."/>
            <person name="Elewa A."/>
            <person name="Iarovenko S."/>
            <person name="Subramanian E."/>
            <person name="Araus A.J."/>
            <person name="Petzold A."/>
            <person name="Susuki M."/>
            <person name="Suzuki K.-i.T."/>
            <person name="Hayashi T."/>
            <person name="Toyoda A."/>
            <person name="Oliveira C."/>
            <person name="Osipova E."/>
            <person name="Leigh N.D."/>
            <person name="Simon A."/>
            <person name="Yun M.H."/>
        </authorList>
    </citation>
    <scope>NUCLEOTIDE SEQUENCE</scope>
    <source>
        <strain evidence="12">20211129_DDA</strain>
        <tissue evidence="12">Liver</tissue>
    </source>
</reference>
<evidence type="ECO:0000313" key="13">
    <source>
        <dbReference type="Proteomes" id="UP001066276"/>
    </source>
</evidence>
<keyword evidence="3" id="KW-0812">Transmembrane</keyword>
<dbReference type="InterPro" id="IPR028082">
    <property type="entry name" value="Peripla_BP_I"/>
</dbReference>
<evidence type="ECO:0000256" key="9">
    <source>
        <dbReference type="ARBA" id="ARBA00023180"/>
    </source>
</evidence>
<comment type="caution">
    <text evidence="12">The sequence shown here is derived from an EMBL/GenBank/DDBJ whole genome shotgun (WGS) entry which is preliminary data.</text>
</comment>
<dbReference type="Gene3D" id="3.40.50.2300">
    <property type="match status" value="2"/>
</dbReference>